<evidence type="ECO:0000313" key="2">
    <source>
        <dbReference type="Proteomes" id="UP000002071"/>
    </source>
</evidence>
<dbReference type="RefSeq" id="WP_015790322.1">
    <property type="nucleotide sequence ID" value="NC_013158.1"/>
</dbReference>
<dbReference type="KEGG" id="hut:Huta_2598"/>
<dbReference type="eggNOG" id="arCOG06446">
    <property type="taxonomic scope" value="Archaea"/>
</dbReference>
<dbReference type="GeneID" id="8384903"/>
<accession>C7NPK5</accession>
<dbReference type="AlphaFoldDB" id="C7NPK5"/>
<dbReference type="Pfam" id="PF24442">
    <property type="entry name" value="DUF7561"/>
    <property type="match status" value="1"/>
</dbReference>
<sequence>MTTDPCDGCGREVRIAGGIGDMWSSDQSATGGMTLELADGTEHFLCSDCIDALPDDREVQAADVAGLEGRDD</sequence>
<dbReference type="EMBL" id="CP001687">
    <property type="protein sequence ID" value="ACV12760.1"/>
    <property type="molecule type" value="Genomic_DNA"/>
</dbReference>
<evidence type="ECO:0000313" key="1">
    <source>
        <dbReference type="EMBL" id="ACV12760.1"/>
    </source>
</evidence>
<keyword evidence="2" id="KW-1185">Reference proteome</keyword>
<dbReference type="OrthoDB" id="190410at2157"/>
<dbReference type="Proteomes" id="UP000002071">
    <property type="component" value="Chromosome"/>
</dbReference>
<dbReference type="STRING" id="519442.Huta_2598"/>
<reference evidence="1 2" key="1">
    <citation type="journal article" date="2009" name="Stand. Genomic Sci.">
        <title>Complete genome sequence of Halorhabdus utahensis type strain (AX-2).</title>
        <authorList>
            <person name="Anderson I."/>
            <person name="Tindall B.J."/>
            <person name="Pomrenke H."/>
            <person name="Goker M."/>
            <person name="Lapidus A."/>
            <person name="Nolan M."/>
            <person name="Copeland A."/>
            <person name="Glavina Del Rio T."/>
            <person name="Chen F."/>
            <person name="Tice H."/>
            <person name="Cheng J.F."/>
            <person name="Lucas S."/>
            <person name="Chertkov O."/>
            <person name="Bruce D."/>
            <person name="Brettin T."/>
            <person name="Detter J.C."/>
            <person name="Han C."/>
            <person name="Goodwin L."/>
            <person name="Land M."/>
            <person name="Hauser L."/>
            <person name="Chang Y.J."/>
            <person name="Jeffries C.D."/>
            <person name="Pitluck S."/>
            <person name="Pati A."/>
            <person name="Mavromatis K."/>
            <person name="Ivanova N."/>
            <person name="Ovchinnikova G."/>
            <person name="Chen A."/>
            <person name="Palaniappan K."/>
            <person name="Chain P."/>
            <person name="Rohde M."/>
            <person name="Bristow J."/>
            <person name="Eisen J.A."/>
            <person name="Markowitz V."/>
            <person name="Hugenholtz P."/>
            <person name="Kyrpides N.C."/>
            <person name="Klenk H.P."/>
        </authorList>
    </citation>
    <scope>NUCLEOTIDE SEQUENCE [LARGE SCALE GENOMIC DNA]</scope>
    <source>
        <strain evidence="2">DSM 12940 / JCM 11049 / AX-2</strain>
    </source>
</reference>
<proteinExistence type="predicted"/>
<protein>
    <recommendedName>
        <fullName evidence="3">Small CPxCG-related zinc finger protein</fullName>
    </recommendedName>
</protein>
<evidence type="ECO:0008006" key="3">
    <source>
        <dbReference type="Google" id="ProtNLM"/>
    </source>
</evidence>
<gene>
    <name evidence="1" type="ordered locus">Huta_2598</name>
</gene>
<dbReference type="InterPro" id="IPR055983">
    <property type="entry name" value="DUF7561"/>
</dbReference>
<dbReference type="HOGENOM" id="CLU_184177_0_0_2"/>
<organism evidence="1 2">
    <name type="scientific">Halorhabdus utahensis (strain DSM 12940 / JCM 11049 / AX-2)</name>
    <dbReference type="NCBI Taxonomy" id="519442"/>
    <lineage>
        <taxon>Archaea</taxon>
        <taxon>Methanobacteriati</taxon>
        <taxon>Methanobacteriota</taxon>
        <taxon>Stenosarchaea group</taxon>
        <taxon>Halobacteria</taxon>
        <taxon>Halobacteriales</taxon>
        <taxon>Haloarculaceae</taxon>
        <taxon>Halorhabdus</taxon>
    </lineage>
</organism>
<name>C7NPK5_HALUD</name>